<evidence type="ECO:0000313" key="1">
    <source>
        <dbReference type="EMBL" id="GAF44725.1"/>
    </source>
</evidence>
<name>X0R1G0_RHOWR</name>
<organism evidence="1 2">
    <name type="scientific">Rhodococcus wratislaviensis NBRC 100605</name>
    <dbReference type="NCBI Taxonomy" id="1219028"/>
    <lineage>
        <taxon>Bacteria</taxon>
        <taxon>Bacillati</taxon>
        <taxon>Actinomycetota</taxon>
        <taxon>Actinomycetes</taxon>
        <taxon>Mycobacteriales</taxon>
        <taxon>Nocardiaceae</taxon>
        <taxon>Rhodococcus</taxon>
    </lineage>
</organism>
<protein>
    <submittedName>
        <fullName evidence="1">Uncharacterized protein</fullName>
    </submittedName>
</protein>
<comment type="caution">
    <text evidence="1">The sequence shown here is derived from an EMBL/GenBank/DDBJ whole genome shotgun (WGS) entry which is preliminary data.</text>
</comment>
<evidence type="ECO:0000313" key="2">
    <source>
        <dbReference type="Proteomes" id="UP000019491"/>
    </source>
</evidence>
<dbReference type="EMBL" id="BAWF01000014">
    <property type="protein sequence ID" value="GAF44725.1"/>
    <property type="molecule type" value="Genomic_DNA"/>
</dbReference>
<gene>
    <name evidence="1" type="ORF">RW1_014_01880</name>
</gene>
<reference evidence="1 2" key="1">
    <citation type="submission" date="2014-02" db="EMBL/GenBank/DDBJ databases">
        <title>Whole genome shotgun sequence of Rhodococcus wratislaviensis NBRC 100605.</title>
        <authorList>
            <person name="Hosoyama A."/>
            <person name="Tsuchikane K."/>
            <person name="Yoshida I."/>
            <person name="Ohji S."/>
            <person name="Ichikawa N."/>
            <person name="Yamazoe A."/>
            <person name="Fujita N."/>
        </authorList>
    </citation>
    <scope>NUCLEOTIDE SEQUENCE [LARGE SCALE GENOMIC DNA]</scope>
    <source>
        <strain evidence="1 2">NBRC 100605</strain>
    </source>
</reference>
<keyword evidence="2" id="KW-1185">Reference proteome</keyword>
<proteinExistence type="predicted"/>
<dbReference type="Proteomes" id="UP000019491">
    <property type="component" value="Unassembled WGS sequence"/>
</dbReference>
<dbReference type="AlphaFoldDB" id="X0R1G0"/>
<dbReference type="RefSeq" id="WP_156046576.1">
    <property type="nucleotide sequence ID" value="NZ_BAWF01000014.1"/>
</dbReference>
<sequence length="58" mass="6789">MQETDRLTRPERQLRTILTAYLTEDPCIRVLVEPVNGIDSVLVQRYILVRRIRGEVHG</sequence>
<accession>X0R1G0</accession>
<dbReference type="OrthoDB" id="9775268at2"/>